<dbReference type="GO" id="GO:0016887">
    <property type="term" value="F:ATP hydrolysis activity"/>
    <property type="evidence" value="ECO:0007669"/>
    <property type="project" value="InterPro"/>
</dbReference>
<dbReference type="InterPro" id="IPR027417">
    <property type="entry name" value="P-loop_NTPase"/>
</dbReference>
<protein>
    <submittedName>
        <fullName evidence="4">Type II secretion system protein A</fullName>
    </submittedName>
</protein>
<dbReference type="Proteomes" id="UP000199541">
    <property type="component" value="Unassembled WGS sequence"/>
</dbReference>
<feature type="region of interest" description="Disordered" evidence="1">
    <location>
        <begin position="1"/>
        <end position="37"/>
    </location>
</feature>
<dbReference type="SUPFAM" id="SSF52540">
    <property type="entry name" value="P-loop containing nucleoside triphosphate hydrolases"/>
    <property type="match status" value="1"/>
</dbReference>
<reference evidence="3" key="1">
    <citation type="journal article" date="2014" name="Int. J. Syst. Evol. Microbiol.">
        <title>Complete genome sequence of Corynebacterium casei LMG S-19264T (=DSM 44701T), isolated from a smear-ripened cheese.</title>
        <authorList>
            <consortium name="US DOE Joint Genome Institute (JGI-PGF)"/>
            <person name="Walter F."/>
            <person name="Albersmeier A."/>
            <person name="Kalinowski J."/>
            <person name="Ruckert C."/>
        </authorList>
    </citation>
    <scope>NUCLEOTIDE SEQUENCE</scope>
    <source>
        <strain evidence="3">CGMCC 1.10859</strain>
    </source>
</reference>
<reference evidence="3" key="3">
    <citation type="submission" date="2023-06" db="EMBL/GenBank/DDBJ databases">
        <authorList>
            <person name="Sun Q."/>
            <person name="Zhou Y."/>
        </authorList>
    </citation>
    <scope>NUCLEOTIDE SEQUENCE</scope>
    <source>
        <strain evidence="3">CGMCC 1.10859</strain>
    </source>
</reference>
<dbReference type="EMBL" id="BNAB01000001">
    <property type="protein sequence ID" value="GHD98555.1"/>
    <property type="molecule type" value="Genomic_DNA"/>
</dbReference>
<comment type="caution">
    <text evidence="3">The sequence shown here is derived from an EMBL/GenBank/DDBJ whole genome shotgun (WGS) entry which is preliminary data.</text>
</comment>
<keyword evidence="5" id="KW-1185">Reference proteome</keyword>
<dbReference type="InterPro" id="IPR052026">
    <property type="entry name" value="ExeA_AAA_ATPase_DNA-bind"/>
</dbReference>
<dbReference type="RefSeq" id="WP_081825010.1">
    <property type="nucleotide sequence ID" value="NZ_BNAB01000001.1"/>
</dbReference>
<dbReference type="AlphaFoldDB" id="A0AAN4ZY56"/>
<reference evidence="4 5" key="2">
    <citation type="submission" date="2016-10" db="EMBL/GenBank/DDBJ databases">
        <authorList>
            <person name="Varghese N."/>
            <person name="Submissions S."/>
        </authorList>
    </citation>
    <scope>NUCLEOTIDE SEQUENCE [LARGE SCALE GENOMIC DNA]</scope>
    <source>
        <strain evidence="4 5">DSM 24802</strain>
    </source>
</reference>
<dbReference type="PANTHER" id="PTHR35894">
    <property type="entry name" value="GENERAL SECRETION PATHWAY PROTEIN A-RELATED"/>
    <property type="match status" value="1"/>
</dbReference>
<dbReference type="Proteomes" id="UP000634647">
    <property type="component" value="Unassembled WGS sequence"/>
</dbReference>
<dbReference type="Gene3D" id="3.40.50.300">
    <property type="entry name" value="P-loop containing nucleotide triphosphate hydrolases"/>
    <property type="match status" value="1"/>
</dbReference>
<proteinExistence type="predicted"/>
<sequence>MTEIDPPWDPRDAKAGKATTAEPVAADGTQPNSDDPELRGFYSDFFGFKERPFTLLPDPDMLMWSPQHRRAFSVLEYGIHSRSPVTLLTGAIGCGKTTLLRELLREIDPSATVGLVSNAQGGRGALLQWVLNALSQKFASNSSYVFLFQQLQDFLIAEYAVGRRVTLIFDEAQNLSMEGLEELRMLTNINTGKDEVVQLVLVGQPELAETIRRPELAQLAQRIAVSYHLLPLDAAMTGNFIVHRLVAAGGTGEEFDMAARKLVYDVTCGVPRLINQFCDMALLYAWTNESPVVTTTTLEQVLEDNVFFAAQIKDHAETGKP</sequence>
<name>A0AAN4ZY56_9RHOB</name>
<evidence type="ECO:0000313" key="3">
    <source>
        <dbReference type="EMBL" id="GHD98555.1"/>
    </source>
</evidence>
<evidence type="ECO:0000256" key="1">
    <source>
        <dbReference type="SAM" id="MobiDB-lite"/>
    </source>
</evidence>
<feature type="domain" description="AAA+ ATPase" evidence="2">
    <location>
        <begin position="82"/>
        <end position="235"/>
    </location>
</feature>
<evidence type="ECO:0000313" key="6">
    <source>
        <dbReference type="Proteomes" id="UP000634647"/>
    </source>
</evidence>
<dbReference type="SMART" id="SM00382">
    <property type="entry name" value="AAA"/>
    <property type="match status" value="1"/>
</dbReference>
<dbReference type="Pfam" id="PF13401">
    <property type="entry name" value="AAA_22"/>
    <property type="match status" value="1"/>
</dbReference>
<dbReference type="PANTHER" id="PTHR35894:SF1">
    <property type="entry name" value="PHOSPHORIBULOKINASE _ URIDINE KINASE FAMILY"/>
    <property type="match status" value="1"/>
</dbReference>
<organism evidence="3 6">
    <name type="scientific">Allgaiera indica</name>
    <dbReference type="NCBI Taxonomy" id="765699"/>
    <lineage>
        <taxon>Bacteria</taxon>
        <taxon>Pseudomonadati</taxon>
        <taxon>Pseudomonadota</taxon>
        <taxon>Alphaproteobacteria</taxon>
        <taxon>Rhodobacterales</taxon>
        <taxon>Paracoccaceae</taxon>
        <taxon>Allgaiera</taxon>
    </lineage>
</organism>
<evidence type="ECO:0000259" key="2">
    <source>
        <dbReference type="SMART" id="SM00382"/>
    </source>
</evidence>
<accession>A0AAN4ZY56</accession>
<dbReference type="EMBL" id="FNOB01000001">
    <property type="protein sequence ID" value="SDW11072.1"/>
    <property type="molecule type" value="Genomic_DNA"/>
</dbReference>
<evidence type="ECO:0000313" key="5">
    <source>
        <dbReference type="Proteomes" id="UP000199541"/>
    </source>
</evidence>
<dbReference type="InterPro" id="IPR003593">
    <property type="entry name" value="AAA+_ATPase"/>
</dbReference>
<evidence type="ECO:0000313" key="4">
    <source>
        <dbReference type="EMBL" id="SDW11072.1"/>
    </source>
</evidence>
<gene>
    <name evidence="3" type="ORF">GCM10008024_02540</name>
    <name evidence="4" type="ORF">SAMN05444006_101293</name>
</gene>
<dbReference type="InterPro" id="IPR049945">
    <property type="entry name" value="AAA_22"/>
</dbReference>